<feature type="transmembrane region" description="Helical" evidence="1">
    <location>
        <begin position="75"/>
        <end position="93"/>
    </location>
</feature>
<feature type="transmembrane region" description="Helical" evidence="1">
    <location>
        <begin position="29"/>
        <end position="46"/>
    </location>
</feature>
<comment type="caution">
    <text evidence="2">The sequence shown here is derived from an EMBL/GenBank/DDBJ whole genome shotgun (WGS) entry which is preliminary data.</text>
</comment>
<dbReference type="InterPro" id="IPR016566">
    <property type="entry name" value="UCP010219"/>
</dbReference>
<sequence>MAVQTIERPRSGAAEMWGKFRAMGGPQHIVDGAAPAVAFLLAYATIDAKMGVLFALGTAGAVAVYRLLKGDSIRVVSVSLITVVVFSLFVGITGEGRGFYLPDLIICVVCTVAFGLTLLTGRPLSGWACRKIGLEPAEPADPDARNLLHRRITLVWFGFWAAHLVIMVPLYLANKVVLLGSVALVLGKPALVLMLAGTWLWVRRSLHAPAQ</sequence>
<feature type="transmembrane region" description="Helical" evidence="1">
    <location>
        <begin position="154"/>
        <end position="172"/>
    </location>
</feature>
<reference evidence="2 3" key="1">
    <citation type="submission" date="2021-01" db="EMBL/GenBank/DDBJ databases">
        <title>WGS of actinomycetes isolated from Thailand.</title>
        <authorList>
            <person name="Thawai C."/>
        </authorList>
    </citation>
    <scope>NUCLEOTIDE SEQUENCE [LARGE SCALE GENOMIC DNA]</scope>
    <source>
        <strain evidence="2 3">LPG 2</strain>
    </source>
</reference>
<evidence type="ECO:0000256" key="1">
    <source>
        <dbReference type="SAM" id="Phobius"/>
    </source>
</evidence>
<feature type="transmembrane region" description="Helical" evidence="1">
    <location>
        <begin position="99"/>
        <end position="121"/>
    </location>
</feature>
<gene>
    <name evidence="2" type="ORF">JK358_09600</name>
</gene>
<dbReference type="Proteomes" id="UP000602198">
    <property type="component" value="Unassembled WGS sequence"/>
</dbReference>
<keyword evidence="3" id="KW-1185">Reference proteome</keyword>
<dbReference type="Pfam" id="PF11361">
    <property type="entry name" value="DUF3159"/>
    <property type="match status" value="1"/>
</dbReference>
<name>A0ABS1M2A7_9NOCA</name>
<feature type="transmembrane region" description="Helical" evidence="1">
    <location>
        <begin position="52"/>
        <end position="68"/>
    </location>
</feature>
<evidence type="ECO:0000313" key="3">
    <source>
        <dbReference type="Proteomes" id="UP000602198"/>
    </source>
</evidence>
<dbReference type="RefSeq" id="WP_201945728.1">
    <property type="nucleotide sequence ID" value="NZ_JAERRJ010000003.1"/>
</dbReference>
<keyword evidence="1" id="KW-0812">Transmembrane</keyword>
<evidence type="ECO:0000313" key="2">
    <source>
        <dbReference type="EMBL" id="MBL1074651.1"/>
    </source>
</evidence>
<keyword evidence="1" id="KW-0472">Membrane</keyword>
<protein>
    <submittedName>
        <fullName evidence="2">DUF3159 domain-containing protein</fullName>
    </submittedName>
</protein>
<organism evidence="2 3">
    <name type="scientific">Nocardia acididurans</name>
    <dbReference type="NCBI Taxonomy" id="2802282"/>
    <lineage>
        <taxon>Bacteria</taxon>
        <taxon>Bacillati</taxon>
        <taxon>Actinomycetota</taxon>
        <taxon>Actinomycetes</taxon>
        <taxon>Mycobacteriales</taxon>
        <taxon>Nocardiaceae</taxon>
        <taxon>Nocardia</taxon>
    </lineage>
</organism>
<dbReference type="EMBL" id="JAERRJ010000003">
    <property type="protein sequence ID" value="MBL1074651.1"/>
    <property type="molecule type" value="Genomic_DNA"/>
</dbReference>
<proteinExistence type="predicted"/>
<keyword evidence="1" id="KW-1133">Transmembrane helix</keyword>
<accession>A0ABS1M2A7</accession>
<feature type="transmembrane region" description="Helical" evidence="1">
    <location>
        <begin position="178"/>
        <end position="202"/>
    </location>
</feature>